<evidence type="ECO:0000256" key="2">
    <source>
        <dbReference type="SAM" id="Phobius"/>
    </source>
</evidence>
<gene>
    <name evidence="4" type="primary">LOC109685602</name>
</gene>
<accession>A0A8B7UG79</accession>
<keyword evidence="2" id="KW-0812">Transmembrane</keyword>
<feature type="region of interest" description="Disordered" evidence="1">
    <location>
        <begin position="135"/>
        <end position="164"/>
    </location>
</feature>
<feature type="region of interest" description="Disordered" evidence="1">
    <location>
        <begin position="1"/>
        <end position="106"/>
    </location>
</feature>
<dbReference type="RefSeq" id="XP_020018094.1">
    <property type="nucleotide sequence ID" value="XM_020162505.1"/>
</dbReference>
<feature type="domain" description="UBE2O N-terminal SH3-A" evidence="3">
    <location>
        <begin position="110"/>
        <end position="193"/>
    </location>
</feature>
<feature type="compositionally biased region" description="Low complexity" evidence="1">
    <location>
        <begin position="70"/>
        <end position="80"/>
    </location>
</feature>
<keyword evidence="2" id="KW-1133">Transmembrane helix</keyword>
<reference evidence="4" key="1">
    <citation type="submission" date="2025-08" db="UniProtKB">
        <authorList>
            <consortium name="RefSeq"/>
        </authorList>
    </citation>
    <scope>IDENTIFICATION</scope>
    <source>
        <tissue evidence="4">Leukocyte</tissue>
    </source>
</reference>
<feature type="transmembrane region" description="Helical" evidence="2">
    <location>
        <begin position="245"/>
        <end position="273"/>
    </location>
</feature>
<sequence>MGLKQPHPGALTTAARRATSARRGPAPAPLAPPPRVSSAAAAAAARDSRRAVMADPAAPEPAAPAPAQAPAPALEATPAATPAPAPAPASDSASGPSSDSGPEAGSQRLLFSHDLVSGRYRGSVHFGLVRLIHGEDSDSEGEEEGRGSSGCSEAGGAGHEEGRASPLRRGYVRVQWYPEGVKQHVKETKLKLEDRSVVPRDVVRHMRSTDSQCGTVIDVNIDCAVKLIGTNCIIYPVNSKDLQHIWVSCLFSLLSALMLFAMLCFAVLSWSLLPNTALLGQTA</sequence>
<dbReference type="InterPro" id="IPR057732">
    <property type="entry name" value="SH3-A_UBE2O"/>
</dbReference>
<organism evidence="4">
    <name type="scientific">Castor canadensis</name>
    <name type="common">American beaver</name>
    <dbReference type="NCBI Taxonomy" id="51338"/>
    <lineage>
        <taxon>Eukaryota</taxon>
        <taxon>Metazoa</taxon>
        <taxon>Chordata</taxon>
        <taxon>Craniata</taxon>
        <taxon>Vertebrata</taxon>
        <taxon>Euteleostomi</taxon>
        <taxon>Mammalia</taxon>
        <taxon>Eutheria</taxon>
        <taxon>Euarchontoglires</taxon>
        <taxon>Glires</taxon>
        <taxon>Rodentia</taxon>
        <taxon>Castorimorpha</taxon>
        <taxon>Castoridae</taxon>
        <taxon>Castor</taxon>
    </lineage>
</organism>
<evidence type="ECO:0000256" key="1">
    <source>
        <dbReference type="SAM" id="MobiDB-lite"/>
    </source>
</evidence>
<name>A0A8B7UG79_CASCN</name>
<dbReference type="OrthoDB" id="47801at2759"/>
<feature type="compositionally biased region" description="Pro residues" evidence="1">
    <location>
        <begin position="58"/>
        <end position="69"/>
    </location>
</feature>
<evidence type="ECO:0000259" key="3">
    <source>
        <dbReference type="Pfam" id="PF23048"/>
    </source>
</evidence>
<feature type="compositionally biased region" description="Pro residues" evidence="1">
    <location>
        <begin position="26"/>
        <end position="35"/>
    </location>
</feature>
<protein>
    <submittedName>
        <fullName evidence="4">(E3-independent) E2 ubiquitin-conjugating enzyme-like</fullName>
    </submittedName>
</protein>
<dbReference type="Pfam" id="PF23048">
    <property type="entry name" value="SH3-A_UBE2O"/>
    <property type="match status" value="1"/>
</dbReference>
<dbReference type="KEGG" id="ccan:109685602"/>
<feature type="compositionally biased region" description="Low complexity" evidence="1">
    <location>
        <begin position="88"/>
        <end position="106"/>
    </location>
</feature>
<dbReference type="AlphaFoldDB" id="A0A8B7UG79"/>
<feature type="compositionally biased region" description="Low complexity" evidence="1">
    <location>
        <begin position="36"/>
        <end position="45"/>
    </location>
</feature>
<feature type="compositionally biased region" description="Low complexity" evidence="1">
    <location>
        <begin position="8"/>
        <end position="25"/>
    </location>
</feature>
<proteinExistence type="predicted"/>
<evidence type="ECO:0000313" key="4">
    <source>
        <dbReference type="RefSeq" id="XP_020018094.1"/>
    </source>
</evidence>
<keyword evidence="2" id="KW-0472">Membrane</keyword>